<dbReference type="Pfam" id="PF20610">
    <property type="entry name" value="TED_2"/>
    <property type="match status" value="1"/>
</dbReference>
<dbReference type="RefSeq" id="WP_165851594.1">
    <property type="nucleotide sequence ID" value="NZ_BHEO01000008.1"/>
</dbReference>
<dbReference type="AlphaFoldDB" id="A0A4R3JIN0"/>
<reference evidence="6 7" key="2">
    <citation type="submission" date="2019-03" db="EMBL/GenBank/DDBJ databases">
        <title>Genomic Encyclopedia of Type Strains, Phase IV (KMG-IV): sequencing the most valuable type-strain genomes for metagenomic binning, comparative biology and taxonomic classification.</title>
        <authorList>
            <person name="Goeker M."/>
        </authorList>
    </citation>
    <scope>NUCLEOTIDE SEQUENCE [LARGE SCALE GENOMIC DNA]</scope>
    <source>
        <strain evidence="6 7">DSM 103426</strain>
    </source>
</reference>
<dbReference type="Gene3D" id="2.60.40.10">
    <property type="entry name" value="Immunoglobulins"/>
    <property type="match status" value="2"/>
</dbReference>
<keyword evidence="1" id="KW-0472">Membrane</keyword>
<reference evidence="5 8" key="1">
    <citation type="journal article" date="2018" name="Int. J. Syst. Evol. Microbiol.">
        <title>Draft Genome Sequence of Faecalimonas umbilicata JCM 30896T, an Acetate-Producing Bacterium Isolated from Human Feces.</title>
        <authorList>
            <person name="Sakamoto M."/>
            <person name="Ikeyama N."/>
            <person name="Yuki M."/>
            <person name="Ohkuma M."/>
        </authorList>
    </citation>
    <scope>NUCLEOTIDE SEQUENCE [LARGE SCALE GENOMIC DNA]</scope>
    <source>
        <strain evidence="5 8">EGH7</strain>
    </source>
</reference>
<feature type="domain" description="T-Q ester bond containing" evidence="3">
    <location>
        <begin position="857"/>
        <end position="981"/>
    </location>
</feature>
<accession>A0A4R3JIN0</accession>
<keyword evidence="8" id="KW-1185">Reference proteome</keyword>
<proteinExistence type="predicted"/>
<dbReference type="InterPro" id="IPR041033">
    <property type="entry name" value="SpaA_PFL_dom_1"/>
</dbReference>
<sequence>MTFDGENTAYCLEPLKKTPEAGEYEYNLLPQDSPIRKALYYLNGGYGYETITRDQCFHGWSDTDAYVIGHLTVAYIYDNYNDAGGAFYGAPQNFIDKTKEVVGVINSLPEPPKSFRAFILPAADHQTVAGSWYEKPYGWIELYKSSANGSISDGNGNYSLKGAKYGIYQGETQVAVLTTDENGYAKSGELEEGSYTVREIEASPGFAIDANGYDVSVESDVTATLKVQEVPQNNPIDIVLQKIDSETQKNEPQGAASLEHAEFTVKYFKEQMDSNPEEAGKTAERTWVFQTDQEGKIKFTKEYLLSGDEFYYQMDGATPCLPLGTVTVQETKAPEGYLINPEIFVQKITGDGKAETVFCYQAASVPEQVYRGDLEFVKVGDGELNRLANVPFTIISKTTGESHTLVTDKNGYASTSSEWVKHSQNTNQGESSADGIWFGNEPVDDSRGALPYDTYLLEEQRCEANEGMNLLKIEVTIYKDSITVPLGTLTDDQIEIGTTALDQETESHISKPDEKVTLVDTVEYEGLKKGQEYQLIGTLMDQKTGEPILIDGKPVTAEKTFKAKKSSGTVTVTFTFDGVSLKGKTVVVFEELYQEDLKLAVHADLSDEDQTIHFPEIGTTAKDEATGENFAHAGEKVTLIDTVAYQNLLPGQEYQVVGTLMDKETEKPVEVDGKPATSEAVFTPENADGTVDVTFTFDGNVLKGKTVVVFESLLWKEKEIAVHADLSDEGQTIYFPEIGTTAKDTETNSHVSKADEEVTIVDTVSYQNLVPGKEYKVSGVLMDKETGEELLVDGKNVTAETVFTPEKAEGTVELTFVFDGSALEGKTIVAFETLTYQEKEVATHTDIEDQEQSIYFPQIHTTAKDGTDGDQEVTESEKVTLVDTVAYENLETGKQYKVAGMLMDKTTGKELLIQDKQVTAETVFEAKEAKGTVDVTFIFDGTGLAGKELVVFEKLYLVSEEGEIEVTAHEDLEDQGQTVKVVEKELPPKPETPKSDAPKTGDRSQAMLWLIVAGISAASVAGFSIWKRRENRKKK</sequence>
<keyword evidence="1" id="KW-1133">Transmembrane helix</keyword>
<dbReference type="NCBIfam" id="NF033903">
    <property type="entry name" value="VaFE_rpt"/>
    <property type="match status" value="4"/>
</dbReference>
<dbReference type="EMBL" id="BHEO01000008">
    <property type="protein sequence ID" value="GBU05672.1"/>
    <property type="molecule type" value="Genomic_DNA"/>
</dbReference>
<feature type="domain" description="T-Q ester bond containing" evidence="3">
    <location>
        <begin position="736"/>
        <end position="855"/>
    </location>
</feature>
<dbReference type="Pfam" id="PF18202">
    <property type="entry name" value="TQ"/>
    <property type="match status" value="4"/>
</dbReference>
<feature type="domain" description="SpaA-like prealbumin fold" evidence="2">
    <location>
        <begin position="153"/>
        <end position="228"/>
    </location>
</feature>
<dbReference type="SUPFAM" id="SSF49478">
    <property type="entry name" value="Cna protein B-type domain"/>
    <property type="match status" value="1"/>
</dbReference>
<evidence type="ECO:0000313" key="8">
    <source>
        <dbReference type="Proteomes" id="UP000702954"/>
    </source>
</evidence>
<feature type="transmembrane region" description="Helical" evidence="1">
    <location>
        <begin position="1006"/>
        <end position="1026"/>
    </location>
</feature>
<evidence type="ECO:0008006" key="9">
    <source>
        <dbReference type="Google" id="ProtNLM"/>
    </source>
</evidence>
<comment type="caution">
    <text evidence="6">The sequence shown here is derived from an EMBL/GenBank/DDBJ whole genome shotgun (WGS) entry which is preliminary data.</text>
</comment>
<evidence type="ECO:0000259" key="4">
    <source>
        <dbReference type="Pfam" id="PF20610"/>
    </source>
</evidence>
<dbReference type="InterPro" id="IPR041100">
    <property type="entry name" value="TQ"/>
</dbReference>
<dbReference type="Pfam" id="PF17802">
    <property type="entry name" value="SpaA"/>
    <property type="match status" value="2"/>
</dbReference>
<dbReference type="EMBL" id="SLZV01000020">
    <property type="protein sequence ID" value="TCS66072.1"/>
    <property type="molecule type" value="Genomic_DNA"/>
</dbReference>
<evidence type="ECO:0000313" key="5">
    <source>
        <dbReference type="EMBL" id="GBU05672.1"/>
    </source>
</evidence>
<keyword evidence="1" id="KW-0812">Transmembrane</keyword>
<feature type="domain" description="SpaA-like prealbumin fold" evidence="2">
    <location>
        <begin position="248"/>
        <end position="354"/>
    </location>
</feature>
<feature type="domain" description="Thioester" evidence="4">
    <location>
        <begin position="1"/>
        <end position="112"/>
    </location>
</feature>
<feature type="domain" description="T-Q ester bond containing" evidence="3">
    <location>
        <begin position="615"/>
        <end position="734"/>
    </location>
</feature>
<gene>
    <name evidence="6" type="ORF">EDD74_12036</name>
    <name evidence="5" type="ORF">FAEUMB_22130</name>
</gene>
<evidence type="ECO:0000259" key="3">
    <source>
        <dbReference type="Pfam" id="PF18202"/>
    </source>
</evidence>
<dbReference type="Proteomes" id="UP000294613">
    <property type="component" value="Unassembled WGS sequence"/>
</dbReference>
<feature type="domain" description="T-Q ester bond containing" evidence="3">
    <location>
        <begin position="495"/>
        <end position="613"/>
    </location>
</feature>
<dbReference type="InterPro" id="IPR046751">
    <property type="entry name" value="TED_2"/>
</dbReference>
<dbReference type="InterPro" id="IPR013783">
    <property type="entry name" value="Ig-like_fold"/>
</dbReference>
<evidence type="ECO:0000259" key="2">
    <source>
        <dbReference type="Pfam" id="PF17802"/>
    </source>
</evidence>
<protein>
    <recommendedName>
        <fullName evidence="9">LPXTG-motif cell wall-anchored protein</fullName>
    </recommendedName>
</protein>
<dbReference type="Gene3D" id="2.60.40.3930">
    <property type="match status" value="4"/>
</dbReference>
<organism evidence="6 7">
    <name type="scientific">Faecalimonas umbilicata</name>
    <dbReference type="NCBI Taxonomy" id="1912855"/>
    <lineage>
        <taxon>Bacteria</taxon>
        <taxon>Bacillati</taxon>
        <taxon>Bacillota</taxon>
        <taxon>Clostridia</taxon>
        <taxon>Lachnospirales</taxon>
        <taxon>Lachnospiraceae</taxon>
        <taxon>Faecalimonas</taxon>
    </lineage>
</organism>
<name>A0A4R3JIN0_9FIRM</name>
<evidence type="ECO:0000256" key="1">
    <source>
        <dbReference type="SAM" id="Phobius"/>
    </source>
</evidence>
<dbReference type="Proteomes" id="UP000702954">
    <property type="component" value="Unassembled WGS sequence"/>
</dbReference>
<evidence type="ECO:0000313" key="7">
    <source>
        <dbReference type="Proteomes" id="UP000294613"/>
    </source>
</evidence>
<evidence type="ECO:0000313" key="6">
    <source>
        <dbReference type="EMBL" id="TCS66072.1"/>
    </source>
</evidence>